<dbReference type="EMBL" id="JPKY01000001">
    <property type="protein sequence ID" value="KFH49014.1"/>
    <property type="molecule type" value="Genomic_DNA"/>
</dbReference>
<dbReference type="Proteomes" id="UP000029964">
    <property type="component" value="Unassembled WGS sequence"/>
</dbReference>
<dbReference type="PROSITE" id="PS50217">
    <property type="entry name" value="BZIP"/>
    <property type="match status" value="1"/>
</dbReference>
<feature type="compositionally biased region" description="Polar residues" evidence="1">
    <location>
        <begin position="67"/>
        <end position="77"/>
    </location>
</feature>
<dbReference type="PROSITE" id="PS00036">
    <property type="entry name" value="BZIP_BASIC"/>
    <property type="match status" value="1"/>
</dbReference>
<gene>
    <name evidence="3" type="ORF">ACRE_000440</name>
</gene>
<dbReference type="AlphaFoldDB" id="A0A086TI32"/>
<feature type="compositionally biased region" description="Low complexity" evidence="1">
    <location>
        <begin position="238"/>
        <end position="250"/>
    </location>
</feature>
<reference evidence="4" key="1">
    <citation type="journal article" date="2014" name="Genome Announc.">
        <title>Genome sequence and annotation of Acremonium chrysogenum, producer of the beta-lactam antibiotic cephalosporin C.</title>
        <authorList>
            <person name="Terfehr D."/>
            <person name="Dahlmann T.A."/>
            <person name="Specht T."/>
            <person name="Zadra I."/>
            <person name="Kuernsteiner H."/>
            <person name="Kueck U."/>
        </authorList>
    </citation>
    <scope>NUCLEOTIDE SEQUENCE [LARGE SCALE GENOMIC DNA]</scope>
    <source>
        <strain evidence="4">ATCC 11550 / CBS 779.69 / DSM 880 / IAM 14645 / JCM 23072 / IMI 49137</strain>
    </source>
</reference>
<dbReference type="OrthoDB" id="2247093at2759"/>
<feature type="domain" description="BZIP" evidence="2">
    <location>
        <begin position="134"/>
        <end position="197"/>
    </location>
</feature>
<feature type="region of interest" description="Disordered" evidence="1">
    <location>
        <begin position="113"/>
        <end position="355"/>
    </location>
</feature>
<keyword evidence="4" id="KW-1185">Reference proteome</keyword>
<feature type="compositionally biased region" description="Basic and acidic residues" evidence="1">
    <location>
        <begin position="157"/>
        <end position="201"/>
    </location>
</feature>
<evidence type="ECO:0000313" key="4">
    <source>
        <dbReference type="Proteomes" id="UP000029964"/>
    </source>
</evidence>
<dbReference type="GO" id="GO:0003700">
    <property type="term" value="F:DNA-binding transcription factor activity"/>
    <property type="evidence" value="ECO:0007669"/>
    <property type="project" value="InterPro"/>
</dbReference>
<evidence type="ECO:0000256" key="1">
    <source>
        <dbReference type="SAM" id="MobiDB-lite"/>
    </source>
</evidence>
<organism evidence="3 4">
    <name type="scientific">Hapsidospora chrysogenum (strain ATCC 11550 / CBS 779.69 / DSM 880 / IAM 14645 / JCM 23072 / IMI 49137)</name>
    <name type="common">Acremonium chrysogenum</name>
    <dbReference type="NCBI Taxonomy" id="857340"/>
    <lineage>
        <taxon>Eukaryota</taxon>
        <taxon>Fungi</taxon>
        <taxon>Dikarya</taxon>
        <taxon>Ascomycota</taxon>
        <taxon>Pezizomycotina</taxon>
        <taxon>Sordariomycetes</taxon>
        <taxon>Hypocreomycetidae</taxon>
        <taxon>Hypocreales</taxon>
        <taxon>Bionectriaceae</taxon>
        <taxon>Hapsidospora</taxon>
    </lineage>
</organism>
<feature type="region of interest" description="Disordered" evidence="1">
    <location>
        <begin position="1"/>
        <end position="95"/>
    </location>
</feature>
<sequence>MGHSMAGHHPSSVPHTPNLPRESVPRPFSQPMAQLPGGPHAPPVSLPPREYQARASVSPAHTAVQPPGTQGSRSFSMSAAPGPSGEQIPPPWSESMRRASLGAPIMGGETRQAFMTLPGSDSPIEVPVDTTQASKKASEKRQRNANASTRHRAKRRALQEENARQLQDLKEEREEMELRIEELEAQRDHYRNERNRLRDIVRATPSVSDLAAGPPSPTLTRLGEGGPMGRSRHGPTPSREYSSEASSAERPAQRPRLDDRSGYETPSAGPSGPQTPMQGPGYGPPSRPTSASSSTGVVERLPPLRSIERPPPGHGPPQEQDPRTGQWVPIQPRQYETGWATGPRNPGNAGDGPSR</sequence>
<comment type="caution">
    <text evidence="3">The sequence shown here is derived from an EMBL/GenBank/DDBJ whole genome shotgun (WGS) entry which is preliminary data.</text>
</comment>
<evidence type="ECO:0000313" key="3">
    <source>
        <dbReference type="EMBL" id="KFH49014.1"/>
    </source>
</evidence>
<name>A0A086TI32_HAPC1</name>
<dbReference type="CDD" id="cd14705">
    <property type="entry name" value="bZIP_Zip1"/>
    <property type="match status" value="1"/>
</dbReference>
<feature type="compositionally biased region" description="Basic and acidic residues" evidence="1">
    <location>
        <begin position="251"/>
        <end position="262"/>
    </location>
</feature>
<dbReference type="STRING" id="857340.A0A086TI32"/>
<proteinExistence type="predicted"/>
<protein>
    <recommendedName>
        <fullName evidence="2">BZIP domain-containing protein</fullName>
    </recommendedName>
</protein>
<accession>A0A086TI32</accession>
<dbReference type="InterPro" id="IPR004827">
    <property type="entry name" value="bZIP"/>
</dbReference>
<evidence type="ECO:0000259" key="2">
    <source>
        <dbReference type="PROSITE" id="PS50217"/>
    </source>
</evidence>
<dbReference type="HOGENOM" id="CLU_035736_0_0_1"/>